<dbReference type="PANTHER" id="PTHR35723">
    <property type="entry name" value="POLYPHOSPHATIDYLINOSITOL PHOSPHATASE"/>
    <property type="match status" value="1"/>
</dbReference>
<dbReference type="Proteomes" id="UP000822688">
    <property type="component" value="Chromosome 2"/>
</dbReference>
<protein>
    <submittedName>
        <fullName evidence="2">Uncharacterized protein</fullName>
    </submittedName>
</protein>
<accession>A0A8T0IWM9</accession>
<gene>
    <name evidence="2" type="ORF">KC19_2G173600</name>
</gene>
<organism evidence="2 3">
    <name type="scientific">Ceratodon purpureus</name>
    <name type="common">Fire moss</name>
    <name type="synonym">Dicranum purpureum</name>
    <dbReference type="NCBI Taxonomy" id="3225"/>
    <lineage>
        <taxon>Eukaryota</taxon>
        <taxon>Viridiplantae</taxon>
        <taxon>Streptophyta</taxon>
        <taxon>Embryophyta</taxon>
        <taxon>Bryophyta</taxon>
        <taxon>Bryophytina</taxon>
        <taxon>Bryopsida</taxon>
        <taxon>Dicranidae</taxon>
        <taxon>Pseudoditrichales</taxon>
        <taxon>Ditrichaceae</taxon>
        <taxon>Ceratodon</taxon>
    </lineage>
</organism>
<reference evidence="2" key="1">
    <citation type="submission" date="2020-06" db="EMBL/GenBank/DDBJ databases">
        <title>WGS assembly of Ceratodon purpureus strain R40.</title>
        <authorList>
            <person name="Carey S.B."/>
            <person name="Jenkins J."/>
            <person name="Shu S."/>
            <person name="Lovell J.T."/>
            <person name="Sreedasyam A."/>
            <person name="Maumus F."/>
            <person name="Tiley G.P."/>
            <person name="Fernandez-Pozo N."/>
            <person name="Barry K."/>
            <person name="Chen C."/>
            <person name="Wang M."/>
            <person name="Lipzen A."/>
            <person name="Daum C."/>
            <person name="Saski C.A."/>
            <person name="Payton A.C."/>
            <person name="Mcbreen J.C."/>
            <person name="Conrad R.E."/>
            <person name="Kollar L.M."/>
            <person name="Olsson S."/>
            <person name="Huttunen S."/>
            <person name="Landis J.B."/>
            <person name="Wickett N.J."/>
            <person name="Johnson M.G."/>
            <person name="Rensing S.A."/>
            <person name="Grimwood J."/>
            <person name="Schmutz J."/>
            <person name="Mcdaniel S.F."/>
        </authorList>
    </citation>
    <scope>NUCLEOTIDE SEQUENCE</scope>
    <source>
        <strain evidence="2">R40</strain>
    </source>
</reference>
<dbReference type="EMBL" id="CM026422">
    <property type="protein sequence ID" value="KAG0587565.1"/>
    <property type="molecule type" value="Genomic_DNA"/>
</dbReference>
<keyword evidence="1" id="KW-0732">Signal</keyword>
<sequence length="409" mass="45971">MTDGGGLPSLVLRMTLLLLLGFASLQLQAWMSRRAFTEKAIASEDVLRKTTRSARNVKHESIVAGEAAGRGIPGRVQCRDGSLKNGSDTEMDGRRLVRDRPCLVSEKETVSFATLFVVPEADAVETYSSEQIEVKERTRGKRIQKDKLDAVLRSFLESIQVSMPGTTEVTIITNQNKEKRELPQNAVWKPSTREFARGNLMVQRLESYIDFLEDMIEKRKNSSAYSITHVIFSDFDMIVVDDLGCAFETFVSFDVALTFRNNQRQPINSGVIMIRGTLESLTRGKNLLKKVVEVYRAKFSHAFGVLGDQLALADVVKGTVQAARAFQGGPFEAPVMAAKTLFLPCSIYNWTPSEGAGQFHGMPTEVKVLHFKGSRKRLMIQAWNLYKQHRNFHNMKCLVLKSGRSKYDY</sequence>
<evidence type="ECO:0000313" key="3">
    <source>
        <dbReference type="Proteomes" id="UP000822688"/>
    </source>
</evidence>
<comment type="caution">
    <text evidence="2">The sequence shown here is derived from an EMBL/GenBank/DDBJ whole genome shotgun (WGS) entry which is preliminary data.</text>
</comment>
<evidence type="ECO:0000256" key="1">
    <source>
        <dbReference type="SAM" id="SignalP"/>
    </source>
</evidence>
<dbReference type="SUPFAM" id="SSF53448">
    <property type="entry name" value="Nucleotide-diphospho-sugar transferases"/>
    <property type="match status" value="1"/>
</dbReference>
<dbReference type="AlphaFoldDB" id="A0A8T0IWM9"/>
<keyword evidence="3" id="KW-1185">Reference proteome</keyword>
<feature type="chain" id="PRO_5035814358" evidence="1">
    <location>
        <begin position="30"/>
        <end position="409"/>
    </location>
</feature>
<feature type="signal peptide" evidence="1">
    <location>
        <begin position="1"/>
        <end position="29"/>
    </location>
</feature>
<dbReference type="InterPro" id="IPR029044">
    <property type="entry name" value="Nucleotide-diphossugar_trans"/>
</dbReference>
<name>A0A8T0IWM9_CERPU</name>
<dbReference type="Gene3D" id="3.90.550.10">
    <property type="entry name" value="Spore Coat Polysaccharide Biosynthesis Protein SpsA, Chain A"/>
    <property type="match status" value="1"/>
</dbReference>
<proteinExistence type="predicted"/>
<evidence type="ECO:0000313" key="2">
    <source>
        <dbReference type="EMBL" id="KAG0587565.1"/>
    </source>
</evidence>